<comment type="caution">
    <text evidence="1">The sequence shown here is derived from an EMBL/GenBank/DDBJ whole genome shotgun (WGS) entry which is preliminary data.</text>
</comment>
<dbReference type="Proteomes" id="UP001430172">
    <property type="component" value="Unassembled WGS sequence"/>
</dbReference>
<sequence length="241" mass="24482">MAPSARTPAALLADLVAADPGRPRVTVYDDTDGPTRGERVELSARVLANWVAKAGNLLQDELDAGPGTVVRLALPPHWRTLYWALAAWSVGACVEVAGPDEDGSGADVVVTDDPARGAGAGDLVVVTLAALARQAAVEVPAGAVDEARQLATHGDVLVAHEEPDADDVALRTGSTRLTFAGVVPTDATGGRVHTQTTDPAGLLRTALAAWAGDGSVVLTRGTPQPDALAARLASEGVTATA</sequence>
<proteinExistence type="predicted"/>
<evidence type="ECO:0000313" key="2">
    <source>
        <dbReference type="Proteomes" id="UP001430172"/>
    </source>
</evidence>
<dbReference type="Gene3D" id="3.40.50.12780">
    <property type="entry name" value="N-terminal domain of ligase-like"/>
    <property type="match status" value="1"/>
</dbReference>
<evidence type="ECO:0000313" key="1">
    <source>
        <dbReference type="EMBL" id="MBM6400974.1"/>
    </source>
</evidence>
<protein>
    <submittedName>
        <fullName evidence="1">TIGR03089 family protein</fullName>
    </submittedName>
</protein>
<dbReference type="EMBL" id="JAFDVD010000012">
    <property type="protein sequence ID" value="MBM6400974.1"/>
    <property type="molecule type" value="Genomic_DNA"/>
</dbReference>
<organism evidence="1 2">
    <name type="scientific">Phycicoccus sonneratiae</name>
    <dbReference type="NCBI Taxonomy" id="2807628"/>
    <lineage>
        <taxon>Bacteria</taxon>
        <taxon>Bacillati</taxon>
        <taxon>Actinomycetota</taxon>
        <taxon>Actinomycetes</taxon>
        <taxon>Micrococcales</taxon>
        <taxon>Intrasporangiaceae</taxon>
        <taxon>Phycicoccus</taxon>
    </lineage>
</organism>
<dbReference type="InterPro" id="IPR017523">
    <property type="entry name" value="Rv3268"/>
</dbReference>
<accession>A0ABS2CPJ0</accession>
<keyword evidence="2" id="KW-1185">Reference proteome</keyword>
<gene>
    <name evidence="1" type="ORF">JQN70_11295</name>
</gene>
<dbReference type="SUPFAM" id="SSF56801">
    <property type="entry name" value="Acetyl-CoA synthetase-like"/>
    <property type="match status" value="1"/>
</dbReference>
<dbReference type="InterPro" id="IPR042099">
    <property type="entry name" value="ANL_N_sf"/>
</dbReference>
<name>A0ABS2CPJ0_9MICO</name>
<dbReference type="NCBIfam" id="TIGR03089">
    <property type="entry name" value="TIGR03089 family protein"/>
    <property type="match status" value="1"/>
</dbReference>
<reference evidence="1" key="1">
    <citation type="submission" date="2021-02" db="EMBL/GenBank/DDBJ databases">
        <title>Phycicoccus sp. MQZ13P-5T, whole genome shotgun sequence.</title>
        <authorList>
            <person name="Tuo L."/>
        </authorList>
    </citation>
    <scope>NUCLEOTIDE SEQUENCE</scope>
    <source>
        <strain evidence="1">MQZ13P-5</strain>
    </source>
</reference>
<dbReference type="RefSeq" id="WP_204131439.1">
    <property type="nucleotide sequence ID" value="NZ_JAFDVD010000012.1"/>
</dbReference>